<evidence type="ECO:0000256" key="1">
    <source>
        <dbReference type="ARBA" id="ARBA00004141"/>
    </source>
</evidence>
<feature type="transmembrane region" description="Helical" evidence="10">
    <location>
        <begin position="331"/>
        <end position="355"/>
    </location>
</feature>
<evidence type="ECO:0000256" key="4">
    <source>
        <dbReference type="ARBA" id="ARBA00022989"/>
    </source>
</evidence>
<protein>
    <submittedName>
        <fullName evidence="12">NPYR-1</fullName>
    </submittedName>
</protein>
<dbReference type="PANTHER" id="PTHR24235:SF12">
    <property type="entry name" value="G-PROTEIN COUPLED RECEPTORS FAMILY 1 PROFILE DOMAIN-CONTAINING PROTEIN"/>
    <property type="match status" value="1"/>
</dbReference>
<feature type="transmembrane region" description="Helical" evidence="10">
    <location>
        <begin position="51"/>
        <end position="78"/>
    </location>
</feature>
<comment type="similarity">
    <text evidence="2 9">Belongs to the G-protein coupled receptor 1 family.</text>
</comment>
<keyword evidence="7 9" id="KW-0675">Receptor</keyword>
<keyword evidence="4 10" id="KW-1133">Transmembrane helix</keyword>
<dbReference type="PRINTS" id="PR00237">
    <property type="entry name" value="GPCRRHODOPSN"/>
</dbReference>
<dbReference type="GO" id="GO:0016020">
    <property type="term" value="C:membrane"/>
    <property type="evidence" value="ECO:0007669"/>
    <property type="project" value="UniProtKB-SubCell"/>
</dbReference>
<dbReference type="SMART" id="SM01381">
    <property type="entry name" value="7TM_GPCR_Srsx"/>
    <property type="match status" value="1"/>
</dbReference>
<evidence type="ECO:0000256" key="6">
    <source>
        <dbReference type="ARBA" id="ARBA00023136"/>
    </source>
</evidence>
<keyword evidence="3 9" id="KW-0812">Transmembrane</keyword>
<feature type="domain" description="G-protein coupled receptors family 1 profile" evidence="11">
    <location>
        <begin position="69"/>
        <end position="352"/>
    </location>
</feature>
<reference evidence="12" key="1">
    <citation type="journal article" date="2016" name="PLoS Biol.">
        <title>GPCRs Direct Germline Development and Somatic Gonad Function in Planarians.</title>
        <authorList>
            <person name="Saberi A."/>
            <person name="Jamal A."/>
            <person name="Beets I."/>
            <person name="Schoofs L."/>
            <person name="Newmark P.A."/>
        </authorList>
    </citation>
    <scope>NUCLEOTIDE SEQUENCE</scope>
</reference>
<dbReference type="PROSITE" id="PS00237">
    <property type="entry name" value="G_PROTEIN_RECEP_F1_1"/>
    <property type="match status" value="1"/>
</dbReference>
<feature type="transmembrane region" description="Helical" evidence="10">
    <location>
        <begin position="170"/>
        <end position="190"/>
    </location>
</feature>
<dbReference type="InterPro" id="IPR000276">
    <property type="entry name" value="GPCR_Rhodpsn"/>
</dbReference>
<evidence type="ECO:0000256" key="7">
    <source>
        <dbReference type="ARBA" id="ARBA00023170"/>
    </source>
</evidence>
<evidence type="ECO:0000259" key="11">
    <source>
        <dbReference type="PROSITE" id="PS50262"/>
    </source>
</evidence>
<dbReference type="Gene3D" id="1.20.1070.10">
    <property type="entry name" value="Rhodopsin 7-helix transmembrane proteins"/>
    <property type="match status" value="1"/>
</dbReference>
<dbReference type="PANTHER" id="PTHR24235">
    <property type="entry name" value="NEUROPEPTIDE Y RECEPTOR"/>
    <property type="match status" value="1"/>
</dbReference>
<feature type="transmembrane region" description="Helical" evidence="10">
    <location>
        <begin position="290"/>
        <end position="311"/>
    </location>
</feature>
<evidence type="ECO:0000313" key="12">
    <source>
        <dbReference type="EMBL" id="ANO39130.1"/>
    </source>
</evidence>
<sequence>MDLCKDNPKSYQLIVSFVNKCLNESFRQAYLEILQDEMIRGRNMGKFSLSFLIPLVLSYIAMIVIGTLGSSLVIYVVLRSKTLRTPRNMFILNLAITDLILCAFSQPFNIIRLLSFHKEWIFGEWVCKLVGLFTGTNVCVSTISITAIALDRYQVILCPTRNSLQLIGAIKVMLGIWILSLIIASPLVLFSGVETVNMLKANHTRCTEHTVEIYMRKLKVGYSIATLVLLYVIPLSIVTITYMKIYRIIKQRMNNLHKKDLESSNSLPNSHKMELLTDKQKYDIQRQRRANILLLSITIVFAISWLPLNLINMIMDLYLMYNESTVGPMSLRIQSICLLMVLTSACTNPILYGWLNDNFRHEFKRFFQNFHYKSEVSSS</sequence>
<dbReference type="SUPFAM" id="SSF81321">
    <property type="entry name" value="Family A G protein-coupled receptor-like"/>
    <property type="match status" value="1"/>
</dbReference>
<comment type="subcellular location">
    <subcellularLocation>
        <location evidence="1">Membrane</location>
        <topology evidence="1">Multi-pass membrane protein</topology>
    </subcellularLocation>
</comment>
<dbReference type="PRINTS" id="PR01012">
    <property type="entry name" value="NRPEPTIDEYR"/>
</dbReference>
<dbReference type="InterPro" id="IPR000611">
    <property type="entry name" value="NPY_rcpt"/>
</dbReference>
<evidence type="ECO:0000256" key="10">
    <source>
        <dbReference type="SAM" id="Phobius"/>
    </source>
</evidence>
<evidence type="ECO:0000256" key="3">
    <source>
        <dbReference type="ARBA" id="ARBA00022692"/>
    </source>
</evidence>
<dbReference type="OrthoDB" id="9046662at2759"/>
<gene>
    <name evidence="12" type="primary">npyr-1</name>
</gene>
<evidence type="ECO:0000256" key="2">
    <source>
        <dbReference type="ARBA" id="ARBA00010663"/>
    </source>
</evidence>
<organism evidence="12">
    <name type="scientific">Schmidtea mediterranea</name>
    <name type="common">Freshwater planarian flatworm</name>
    <dbReference type="NCBI Taxonomy" id="79327"/>
    <lineage>
        <taxon>Eukaryota</taxon>
        <taxon>Metazoa</taxon>
        <taxon>Spiralia</taxon>
        <taxon>Lophotrochozoa</taxon>
        <taxon>Platyhelminthes</taxon>
        <taxon>Rhabditophora</taxon>
        <taxon>Seriata</taxon>
        <taxon>Tricladida</taxon>
        <taxon>Continenticola</taxon>
        <taxon>Geoplanoidea</taxon>
        <taxon>Dugesiidae</taxon>
        <taxon>Schmidtea</taxon>
    </lineage>
</organism>
<dbReference type="GO" id="GO:0004983">
    <property type="term" value="F:neuropeptide Y receptor activity"/>
    <property type="evidence" value="ECO:0007669"/>
    <property type="project" value="InterPro"/>
</dbReference>
<keyword evidence="8 9" id="KW-0807">Transducer</keyword>
<evidence type="ECO:0000256" key="5">
    <source>
        <dbReference type="ARBA" id="ARBA00023040"/>
    </source>
</evidence>
<evidence type="ECO:0000256" key="8">
    <source>
        <dbReference type="ARBA" id="ARBA00023224"/>
    </source>
</evidence>
<dbReference type="AlphaFoldDB" id="A0A193KUW5"/>
<proteinExistence type="evidence at transcript level"/>
<feature type="transmembrane region" description="Helical" evidence="10">
    <location>
        <begin position="129"/>
        <end position="150"/>
    </location>
</feature>
<keyword evidence="5 9" id="KW-0297">G-protein coupled receptor</keyword>
<keyword evidence="6 10" id="KW-0472">Membrane</keyword>
<dbReference type="Pfam" id="PF00001">
    <property type="entry name" value="7tm_1"/>
    <property type="match status" value="1"/>
</dbReference>
<dbReference type="InterPro" id="IPR017452">
    <property type="entry name" value="GPCR_Rhodpsn_7TM"/>
</dbReference>
<feature type="transmembrane region" description="Helical" evidence="10">
    <location>
        <begin position="220"/>
        <end position="243"/>
    </location>
</feature>
<evidence type="ECO:0000256" key="9">
    <source>
        <dbReference type="RuleBase" id="RU000688"/>
    </source>
</evidence>
<dbReference type="EMBL" id="KX018969">
    <property type="protein sequence ID" value="ANO39130.1"/>
    <property type="molecule type" value="mRNA"/>
</dbReference>
<dbReference type="CDD" id="cd15203">
    <property type="entry name" value="7tmA_NPYR-like"/>
    <property type="match status" value="1"/>
</dbReference>
<dbReference type="PROSITE" id="PS50262">
    <property type="entry name" value="G_PROTEIN_RECEP_F1_2"/>
    <property type="match status" value="1"/>
</dbReference>
<accession>A0A193KUW5</accession>
<feature type="transmembrane region" description="Helical" evidence="10">
    <location>
        <begin position="90"/>
        <end position="109"/>
    </location>
</feature>
<name>A0A193KUW5_SCHMD</name>